<keyword evidence="1" id="KW-1133">Transmembrane helix</keyword>
<keyword evidence="1" id="KW-0472">Membrane</keyword>
<feature type="transmembrane region" description="Helical" evidence="1">
    <location>
        <begin position="12"/>
        <end position="35"/>
    </location>
</feature>
<accession>A0A8S5S1D6</accession>
<dbReference type="EMBL" id="BK032511">
    <property type="protein sequence ID" value="DAF44619.1"/>
    <property type="molecule type" value="Genomic_DNA"/>
</dbReference>
<organism evidence="2">
    <name type="scientific">Podoviridae sp. ct8Lf7</name>
    <dbReference type="NCBI Taxonomy" id="2827723"/>
    <lineage>
        <taxon>Viruses</taxon>
        <taxon>Duplodnaviria</taxon>
        <taxon>Heunggongvirae</taxon>
        <taxon>Uroviricota</taxon>
        <taxon>Caudoviricetes</taxon>
    </lineage>
</organism>
<protein>
    <submittedName>
        <fullName evidence="2">Uncharacterized protein</fullName>
    </submittedName>
</protein>
<sequence length="46" mass="5000">MDKLVFNCFTNSGVYFTSVTNLLLSSISTMLSVVIPETTIKGANLE</sequence>
<reference evidence="2" key="1">
    <citation type="journal article" date="2021" name="Proc. Natl. Acad. Sci. U.S.A.">
        <title>A Catalog of Tens of Thousands of Viruses from Human Metagenomes Reveals Hidden Associations with Chronic Diseases.</title>
        <authorList>
            <person name="Tisza M.J."/>
            <person name="Buck C.B."/>
        </authorList>
    </citation>
    <scope>NUCLEOTIDE SEQUENCE</scope>
    <source>
        <strain evidence="2">Ct8Lf7</strain>
    </source>
</reference>
<evidence type="ECO:0000313" key="2">
    <source>
        <dbReference type="EMBL" id="DAF44619.1"/>
    </source>
</evidence>
<name>A0A8S5S1D6_9CAUD</name>
<proteinExistence type="predicted"/>
<keyword evidence="1" id="KW-0812">Transmembrane</keyword>
<evidence type="ECO:0000256" key="1">
    <source>
        <dbReference type="SAM" id="Phobius"/>
    </source>
</evidence>